<name>A0A1G2JBM6_9BACT</name>
<sequence>MFKIIKVLGYEILRCDVKIRPLFENTGIPNYFLLAQDIPPRLLDAEMPQRNYSLFLSDEKATRLDLQTRTLLLPSIEQVLWAVGYMSMEMANTIAENPIRFMHHPFRAHMCPFRGSTAWRQICVKQVDAHYCIETLGVTEPAKDALLGYVLAN</sequence>
<organism evidence="1 2">
    <name type="scientific">Candidatus Staskawiczbacteria bacterium RIFOXYC1_FULL_38_18</name>
    <dbReference type="NCBI Taxonomy" id="1802229"/>
    <lineage>
        <taxon>Bacteria</taxon>
        <taxon>Candidatus Staskawicziibacteriota</taxon>
    </lineage>
</organism>
<dbReference type="STRING" id="1802229.A2401_01890"/>
<dbReference type="AlphaFoldDB" id="A0A1G2JBM6"/>
<comment type="caution">
    <text evidence="1">The sequence shown here is derived from an EMBL/GenBank/DDBJ whole genome shotgun (WGS) entry which is preliminary data.</text>
</comment>
<protein>
    <submittedName>
        <fullName evidence="1">Uncharacterized protein</fullName>
    </submittedName>
</protein>
<accession>A0A1G2JBM6</accession>
<evidence type="ECO:0000313" key="1">
    <source>
        <dbReference type="EMBL" id="OGZ84536.1"/>
    </source>
</evidence>
<dbReference type="Proteomes" id="UP000177751">
    <property type="component" value="Unassembled WGS sequence"/>
</dbReference>
<evidence type="ECO:0000313" key="2">
    <source>
        <dbReference type="Proteomes" id="UP000177751"/>
    </source>
</evidence>
<gene>
    <name evidence="1" type="ORF">A2401_01890</name>
</gene>
<dbReference type="EMBL" id="MHPP01000015">
    <property type="protein sequence ID" value="OGZ84536.1"/>
    <property type="molecule type" value="Genomic_DNA"/>
</dbReference>
<proteinExistence type="predicted"/>
<reference evidence="1 2" key="1">
    <citation type="journal article" date="2016" name="Nat. Commun.">
        <title>Thousands of microbial genomes shed light on interconnected biogeochemical processes in an aquifer system.</title>
        <authorList>
            <person name="Anantharaman K."/>
            <person name="Brown C.T."/>
            <person name="Hug L.A."/>
            <person name="Sharon I."/>
            <person name="Castelle C.J."/>
            <person name="Probst A.J."/>
            <person name="Thomas B.C."/>
            <person name="Singh A."/>
            <person name="Wilkins M.J."/>
            <person name="Karaoz U."/>
            <person name="Brodie E.L."/>
            <person name="Williams K.H."/>
            <person name="Hubbard S.S."/>
            <person name="Banfield J.F."/>
        </authorList>
    </citation>
    <scope>NUCLEOTIDE SEQUENCE [LARGE SCALE GENOMIC DNA]</scope>
</reference>